<dbReference type="Gene3D" id="3.40.630.90">
    <property type="match status" value="1"/>
</dbReference>
<dbReference type="EMBL" id="UXUI01014115">
    <property type="protein sequence ID" value="VDD97561.1"/>
    <property type="molecule type" value="Genomic_DNA"/>
</dbReference>
<reference evidence="3" key="1">
    <citation type="submission" date="2017-02" db="UniProtKB">
        <authorList>
            <consortium name="WormBaseParasite"/>
        </authorList>
    </citation>
    <scope>IDENTIFICATION</scope>
</reference>
<dbReference type="AlphaFoldDB" id="A0A0N4VQ67"/>
<evidence type="ECO:0000313" key="3">
    <source>
        <dbReference type="WBParaSite" id="EVEC_0001315901-mRNA-1"/>
    </source>
</evidence>
<dbReference type="OrthoDB" id="6418983at2759"/>
<dbReference type="Proteomes" id="UP000274131">
    <property type="component" value="Unassembled WGS sequence"/>
</dbReference>
<evidence type="ECO:0000313" key="1">
    <source>
        <dbReference type="EMBL" id="VDD97561.1"/>
    </source>
</evidence>
<dbReference type="InterPro" id="IPR016181">
    <property type="entry name" value="Acyl_CoA_acyltransferase"/>
</dbReference>
<protein>
    <submittedName>
        <fullName evidence="3">Acetyltransf_18 domain-containing protein</fullName>
    </submittedName>
</protein>
<evidence type="ECO:0000313" key="2">
    <source>
        <dbReference type="Proteomes" id="UP000274131"/>
    </source>
</evidence>
<dbReference type="PANTHER" id="PTHR47237:SF1">
    <property type="entry name" value="SLL0310 PROTEIN"/>
    <property type="match status" value="1"/>
</dbReference>
<sequence length="320" mass="36800">MSNISEDEDEENPETCPIEISRGNKEDFISMIDETGQMAGWMRKFRDYDCYQKMQGAHFQMHHYVAKTKRDQYVGSCICIELDNYAFLSIYYVSADFRQLTVGKDLLEKVFEDKLKLKNIGVYTAQSNTLSYAPVLKFNKLADWHIRYVTLTNVDISRITVNNDGLTIKSVRDIPLTDLINYDKRITKCDRYDFLKHWIYERFDCVAKVALDATNAIVGYGSARLLSIATYPAFSPIYCDNEQVFLKLITEILGCFPEEMAEKKQVGIWVPSTNIPKLKAITAGICSFEEGEEYIAKFTQSVPTVDIQYIYGIAETMMFV</sequence>
<dbReference type="Gene3D" id="3.40.630.30">
    <property type="match status" value="1"/>
</dbReference>
<dbReference type="PANTHER" id="PTHR47237">
    <property type="entry name" value="SLL0310 PROTEIN"/>
    <property type="match status" value="1"/>
</dbReference>
<reference evidence="1 2" key="2">
    <citation type="submission" date="2018-10" db="EMBL/GenBank/DDBJ databases">
        <authorList>
            <consortium name="Pathogen Informatics"/>
        </authorList>
    </citation>
    <scope>NUCLEOTIDE SEQUENCE [LARGE SCALE GENOMIC DNA]</scope>
</reference>
<organism evidence="3">
    <name type="scientific">Enterobius vermicularis</name>
    <name type="common">Human pinworm</name>
    <dbReference type="NCBI Taxonomy" id="51028"/>
    <lineage>
        <taxon>Eukaryota</taxon>
        <taxon>Metazoa</taxon>
        <taxon>Ecdysozoa</taxon>
        <taxon>Nematoda</taxon>
        <taxon>Chromadorea</taxon>
        <taxon>Rhabditida</taxon>
        <taxon>Spirurina</taxon>
        <taxon>Oxyuridomorpha</taxon>
        <taxon>Oxyuroidea</taxon>
        <taxon>Oxyuridae</taxon>
        <taxon>Enterobius</taxon>
    </lineage>
</organism>
<dbReference type="SUPFAM" id="SSF55729">
    <property type="entry name" value="Acyl-CoA N-acyltransferases (Nat)"/>
    <property type="match status" value="1"/>
</dbReference>
<dbReference type="InterPro" id="IPR052729">
    <property type="entry name" value="Acyl/Acetyltrans_Enzymes"/>
</dbReference>
<name>A0A0N4VQ67_ENTVE</name>
<proteinExistence type="predicted"/>
<dbReference type="STRING" id="51028.A0A0N4VQ67"/>
<keyword evidence="2" id="KW-1185">Reference proteome</keyword>
<dbReference type="WBParaSite" id="EVEC_0001315901-mRNA-1">
    <property type="protein sequence ID" value="EVEC_0001315901-mRNA-1"/>
    <property type="gene ID" value="EVEC_0001315901"/>
</dbReference>
<accession>A0A0N4VQ67</accession>
<gene>
    <name evidence="1" type="ORF">EVEC_LOCUS12312</name>
</gene>